<sequence length="266" mass="30909">MTCTRDLFHAYILVGPVKETKREAINIAKIANCLQRNGDFCNTCKNCKKIDRGVFADLREVKPEGSSVKIENIREIIFDSYLTPVEGRKKIYIVYDADKMTLEAQNSLLKTLEEPPSESIFLLLSQNIKNLIPTVVSRCSVIEKIKPYEKCDISQEWAEKLIYLVKERSFSLEKIDIYNQICAYEDKETLLEFLLTLYRDMLVAKTNSKVKFINENYRNLIINLSDLYSFGELIGIIDRINKTMEYIKSRGNENLGFFNLLLALWR</sequence>
<evidence type="ECO:0000256" key="4">
    <source>
        <dbReference type="ARBA" id="ARBA00022695"/>
    </source>
</evidence>
<dbReference type="Proteomes" id="UP000075737">
    <property type="component" value="Unassembled WGS sequence"/>
</dbReference>
<dbReference type="AlphaFoldDB" id="A0A162MSX5"/>
<reference evidence="9 10" key="1">
    <citation type="submission" date="2015-12" db="EMBL/GenBank/DDBJ databases">
        <title>Draft genome of Thermovenabulum gondwanense isolated from a red thermophilic microbial mat colonisisng an outflow channel of a bore well.</title>
        <authorList>
            <person name="Patel B.K."/>
        </authorList>
    </citation>
    <scope>NUCLEOTIDE SEQUENCE [LARGE SCALE GENOMIC DNA]</scope>
    <source>
        <strain evidence="9 10">R270</strain>
    </source>
</reference>
<evidence type="ECO:0000256" key="7">
    <source>
        <dbReference type="ARBA" id="ARBA00049244"/>
    </source>
</evidence>
<evidence type="ECO:0000313" key="9">
    <source>
        <dbReference type="EMBL" id="KYO67259.1"/>
    </source>
</evidence>
<dbReference type="EC" id="2.7.7.7" evidence="1"/>
<dbReference type="Pfam" id="PF09115">
    <property type="entry name" value="DNApol3-delta_C"/>
    <property type="match status" value="1"/>
</dbReference>
<keyword evidence="4 9" id="KW-0548">Nucleotidyltransferase</keyword>
<keyword evidence="10" id="KW-1185">Reference proteome</keyword>
<comment type="catalytic activity">
    <reaction evidence="7">
        <text>DNA(n) + a 2'-deoxyribonucleoside 5'-triphosphate = DNA(n+1) + diphosphate</text>
        <dbReference type="Rhea" id="RHEA:22508"/>
        <dbReference type="Rhea" id="RHEA-COMP:17339"/>
        <dbReference type="Rhea" id="RHEA-COMP:17340"/>
        <dbReference type="ChEBI" id="CHEBI:33019"/>
        <dbReference type="ChEBI" id="CHEBI:61560"/>
        <dbReference type="ChEBI" id="CHEBI:173112"/>
        <dbReference type="EC" id="2.7.7.7"/>
    </reaction>
</comment>
<dbReference type="InterPro" id="IPR027417">
    <property type="entry name" value="P-loop_NTPase"/>
</dbReference>
<dbReference type="GO" id="GO:0009360">
    <property type="term" value="C:DNA polymerase III complex"/>
    <property type="evidence" value="ECO:0007669"/>
    <property type="project" value="InterPro"/>
</dbReference>
<keyword evidence="5" id="KW-0235">DNA replication</keyword>
<protein>
    <recommendedName>
        <fullName evidence="2">DNA polymerase III subunit delta'</fullName>
        <ecNumber evidence="1">2.7.7.7</ecNumber>
    </recommendedName>
</protein>
<dbReference type="EMBL" id="LOHZ01000022">
    <property type="protein sequence ID" value="KYO67259.1"/>
    <property type="molecule type" value="Genomic_DNA"/>
</dbReference>
<dbReference type="PANTHER" id="PTHR11669">
    <property type="entry name" value="REPLICATION FACTOR C / DNA POLYMERASE III GAMMA-TAU SUBUNIT"/>
    <property type="match status" value="1"/>
</dbReference>
<evidence type="ECO:0000256" key="5">
    <source>
        <dbReference type="ARBA" id="ARBA00022705"/>
    </source>
</evidence>
<feature type="domain" description="DNA polymerase III delta subunit C-terminal" evidence="8">
    <location>
        <begin position="178"/>
        <end position="263"/>
    </location>
</feature>
<accession>A0A162MSX5</accession>
<organism evidence="9 10">
    <name type="scientific">Thermovenabulum gondwanense</name>
    <dbReference type="NCBI Taxonomy" id="520767"/>
    <lineage>
        <taxon>Bacteria</taxon>
        <taxon>Bacillati</taxon>
        <taxon>Bacillota</taxon>
        <taxon>Clostridia</taxon>
        <taxon>Thermosediminibacterales</taxon>
        <taxon>Thermosediminibacteraceae</taxon>
        <taxon>Thermovenabulum</taxon>
    </lineage>
</organism>
<dbReference type="GO" id="GO:0003677">
    <property type="term" value="F:DNA binding"/>
    <property type="evidence" value="ECO:0007669"/>
    <property type="project" value="InterPro"/>
</dbReference>
<dbReference type="RefSeq" id="WP_068747719.1">
    <property type="nucleotide sequence ID" value="NZ_LOHZ01000022.1"/>
</dbReference>
<dbReference type="Gene3D" id="3.40.50.300">
    <property type="entry name" value="P-loop containing nucleotide triphosphate hydrolases"/>
    <property type="match status" value="1"/>
</dbReference>
<dbReference type="GO" id="GO:0006261">
    <property type="term" value="P:DNA-templated DNA replication"/>
    <property type="evidence" value="ECO:0007669"/>
    <property type="project" value="TreeGrafter"/>
</dbReference>
<evidence type="ECO:0000256" key="2">
    <source>
        <dbReference type="ARBA" id="ARBA00014363"/>
    </source>
</evidence>
<proteinExistence type="predicted"/>
<evidence type="ECO:0000313" key="10">
    <source>
        <dbReference type="Proteomes" id="UP000075737"/>
    </source>
</evidence>
<evidence type="ECO:0000259" key="8">
    <source>
        <dbReference type="Pfam" id="PF09115"/>
    </source>
</evidence>
<dbReference type="Pfam" id="PF13177">
    <property type="entry name" value="DNA_pol3_delta2"/>
    <property type="match status" value="1"/>
</dbReference>
<dbReference type="STRING" id="520767.ATZ99_05450"/>
<dbReference type="InterPro" id="IPR015199">
    <property type="entry name" value="DNA_pol_III_delta_C"/>
</dbReference>
<keyword evidence="6" id="KW-0239">DNA-directed DNA polymerase</keyword>
<dbReference type="GO" id="GO:0003887">
    <property type="term" value="F:DNA-directed DNA polymerase activity"/>
    <property type="evidence" value="ECO:0007669"/>
    <property type="project" value="UniProtKB-KW"/>
</dbReference>
<dbReference type="InterPro" id="IPR050238">
    <property type="entry name" value="DNA_Rep/Repair_Clamp_Loader"/>
</dbReference>
<comment type="caution">
    <text evidence="9">The sequence shown here is derived from an EMBL/GenBank/DDBJ whole genome shotgun (WGS) entry which is preliminary data.</text>
</comment>
<evidence type="ECO:0000256" key="1">
    <source>
        <dbReference type="ARBA" id="ARBA00012417"/>
    </source>
</evidence>
<evidence type="ECO:0000256" key="3">
    <source>
        <dbReference type="ARBA" id="ARBA00022679"/>
    </source>
</evidence>
<keyword evidence="3 9" id="KW-0808">Transferase</keyword>
<dbReference type="SUPFAM" id="SSF52540">
    <property type="entry name" value="P-loop containing nucleoside triphosphate hydrolases"/>
    <property type="match status" value="1"/>
</dbReference>
<evidence type="ECO:0000256" key="6">
    <source>
        <dbReference type="ARBA" id="ARBA00022932"/>
    </source>
</evidence>
<gene>
    <name evidence="9" type="primary">dnaX_1</name>
    <name evidence="9" type="ORF">ATZ99_05450</name>
</gene>
<name>A0A162MSX5_9FIRM</name>
<dbReference type="OrthoDB" id="9810148at2"/>
<dbReference type="PANTHER" id="PTHR11669:SF8">
    <property type="entry name" value="DNA POLYMERASE III SUBUNIT DELTA"/>
    <property type="match status" value="1"/>
</dbReference>